<evidence type="ECO:0000313" key="7">
    <source>
        <dbReference type="EMBL" id="MBD2843533.1"/>
    </source>
</evidence>
<organism evidence="7 8">
    <name type="scientific">Erythrobacter rubeus</name>
    <dbReference type="NCBI Taxonomy" id="2760803"/>
    <lineage>
        <taxon>Bacteria</taxon>
        <taxon>Pseudomonadati</taxon>
        <taxon>Pseudomonadota</taxon>
        <taxon>Alphaproteobacteria</taxon>
        <taxon>Sphingomonadales</taxon>
        <taxon>Erythrobacteraceae</taxon>
        <taxon>Erythrobacter/Porphyrobacter group</taxon>
        <taxon>Erythrobacter</taxon>
    </lineage>
</organism>
<feature type="transmembrane region" description="Helical" evidence="5">
    <location>
        <begin position="60"/>
        <end position="79"/>
    </location>
</feature>
<evidence type="ECO:0000259" key="6">
    <source>
        <dbReference type="Pfam" id="PF00999"/>
    </source>
</evidence>
<evidence type="ECO:0000256" key="1">
    <source>
        <dbReference type="ARBA" id="ARBA00004141"/>
    </source>
</evidence>
<feature type="transmembrane region" description="Helical" evidence="5">
    <location>
        <begin position="86"/>
        <end position="105"/>
    </location>
</feature>
<keyword evidence="2 5" id="KW-0812">Transmembrane</keyword>
<feature type="transmembrane region" description="Helical" evidence="5">
    <location>
        <begin position="208"/>
        <end position="229"/>
    </location>
</feature>
<keyword evidence="8" id="KW-1185">Reference proteome</keyword>
<dbReference type="RefSeq" id="WP_190788887.1">
    <property type="nucleotide sequence ID" value="NZ_JACXLC010000001.1"/>
</dbReference>
<dbReference type="EMBL" id="JACXLC010000001">
    <property type="protein sequence ID" value="MBD2843533.1"/>
    <property type="molecule type" value="Genomic_DNA"/>
</dbReference>
<feature type="transmembrane region" description="Helical" evidence="5">
    <location>
        <begin position="319"/>
        <end position="341"/>
    </location>
</feature>
<evidence type="ECO:0000256" key="5">
    <source>
        <dbReference type="SAM" id="Phobius"/>
    </source>
</evidence>
<evidence type="ECO:0000256" key="3">
    <source>
        <dbReference type="ARBA" id="ARBA00022989"/>
    </source>
</evidence>
<dbReference type="PANTHER" id="PTHR46157">
    <property type="entry name" value="K(+) EFFLUX ANTIPORTER 3, CHLOROPLASTIC"/>
    <property type="match status" value="1"/>
</dbReference>
<feature type="transmembrane region" description="Helical" evidence="5">
    <location>
        <begin position="30"/>
        <end position="48"/>
    </location>
</feature>
<dbReference type="PANTHER" id="PTHR46157:SF4">
    <property type="entry name" value="K(+) EFFLUX ANTIPORTER 3, CHLOROPLASTIC"/>
    <property type="match status" value="1"/>
</dbReference>
<sequence length="419" mass="43001">MTDLLTIVTVLLAASLAVTLVLQRIGAPTLIGYIFVGLMIGPTGIGLLEASPELELLAEIGIVFLMFYVGLEFSLPVLLASRRAVLGLGGLQVLCTSAIVAGLALTAGVSFLAAVLLGGAVAMSSTAITIRQLTDQGELDTRHGRASVGTLLFQDLATLPFLVLVAALGVVGSSHDDGADIATYGLSTPAQSIAAIDAGVWNELSARLGIAVLAFGAALLIGRRLLLGIVSLVHRTGSRELFMLAMLTIVIGAAWAAHEIGLSPPLGAFLAGMILGETRFKDDAEADIAPFRAVLLGLFFVSVGLRVDLSIIVPKADLVVGFVAALVVGKGLLVFALARLIGEPVEVAARIGAILAHGGEFALLILTLALSQNVIPEAIGQPLLGAIVISMIFAAFLIKANGRLSGSANHGQPSSKDCS</sequence>
<comment type="subcellular location">
    <subcellularLocation>
        <location evidence="1">Membrane</location>
        <topology evidence="1">Multi-pass membrane protein</topology>
    </subcellularLocation>
</comment>
<gene>
    <name evidence="7" type="ORF">IB285_14825</name>
</gene>
<evidence type="ECO:0000256" key="2">
    <source>
        <dbReference type="ARBA" id="ARBA00022692"/>
    </source>
</evidence>
<feature type="transmembrane region" description="Helical" evidence="5">
    <location>
        <begin position="382"/>
        <end position="400"/>
    </location>
</feature>
<keyword evidence="4 5" id="KW-0472">Membrane</keyword>
<feature type="transmembrane region" description="Helical" evidence="5">
    <location>
        <begin position="111"/>
        <end position="130"/>
    </location>
</feature>
<name>A0ABR8KRZ5_9SPHN</name>
<comment type="caution">
    <text evidence="7">The sequence shown here is derived from an EMBL/GenBank/DDBJ whole genome shotgun (WGS) entry which is preliminary data.</text>
</comment>
<reference evidence="7 8" key="1">
    <citation type="submission" date="2020-09" db="EMBL/GenBank/DDBJ databases">
        <authorList>
            <person name="Yoon J.-W."/>
        </authorList>
    </citation>
    <scope>NUCLEOTIDE SEQUENCE [LARGE SCALE GENOMIC DNA]</scope>
    <source>
        <strain evidence="7 8">KMU-140</strain>
    </source>
</reference>
<dbReference type="Proteomes" id="UP000635384">
    <property type="component" value="Unassembled WGS sequence"/>
</dbReference>
<feature type="transmembrane region" description="Helical" evidence="5">
    <location>
        <begin position="6"/>
        <end position="23"/>
    </location>
</feature>
<evidence type="ECO:0000256" key="4">
    <source>
        <dbReference type="ARBA" id="ARBA00023136"/>
    </source>
</evidence>
<feature type="transmembrane region" description="Helical" evidence="5">
    <location>
        <begin position="347"/>
        <end position="370"/>
    </location>
</feature>
<proteinExistence type="predicted"/>
<evidence type="ECO:0000313" key="8">
    <source>
        <dbReference type="Proteomes" id="UP000635384"/>
    </source>
</evidence>
<accession>A0ABR8KRZ5</accession>
<feature type="transmembrane region" description="Helical" evidence="5">
    <location>
        <begin position="151"/>
        <end position="171"/>
    </location>
</feature>
<dbReference type="InterPro" id="IPR006153">
    <property type="entry name" value="Cation/H_exchanger_TM"/>
</dbReference>
<dbReference type="Gene3D" id="1.20.1530.20">
    <property type="match status" value="1"/>
</dbReference>
<dbReference type="Pfam" id="PF00999">
    <property type="entry name" value="Na_H_Exchanger"/>
    <property type="match status" value="1"/>
</dbReference>
<feature type="transmembrane region" description="Helical" evidence="5">
    <location>
        <begin position="241"/>
        <end position="258"/>
    </location>
</feature>
<keyword evidence="3 5" id="KW-1133">Transmembrane helix</keyword>
<protein>
    <submittedName>
        <fullName evidence="7">Cation:proton antiporter</fullName>
    </submittedName>
</protein>
<dbReference type="InterPro" id="IPR038770">
    <property type="entry name" value="Na+/solute_symporter_sf"/>
</dbReference>
<feature type="domain" description="Cation/H+ exchanger transmembrane" evidence="6">
    <location>
        <begin position="12"/>
        <end position="398"/>
    </location>
</feature>